<dbReference type="RefSeq" id="XP_038076031.1">
    <property type="nucleotide sequence ID" value="XM_038220103.1"/>
</dbReference>
<keyword evidence="2" id="KW-0809">Transit peptide</keyword>
<dbReference type="RefSeq" id="XP_038076032.1">
    <property type="nucleotide sequence ID" value="XM_038220104.1"/>
</dbReference>
<dbReference type="Proteomes" id="UP000887568">
    <property type="component" value="Unplaced"/>
</dbReference>
<evidence type="ECO:0000256" key="2">
    <source>
        <dbReference type="ARBA" id="ARBA00022946"/>
    </source>
</evidence>
<dbReference type="AlphaFoldDB" id="A0A914BKP1"/>
<dbReference type="GeneID" id="119744253"/>
<organism evidence="3 4">
    <name type="scientific">Patiria miniata</name>
    <name type="common">Bat star</name>
    <name type="synonym">Asterina miniata</name>
    <dbReference type="NCBI Taxonomy" id="46514"/>
    <lineage>
        <taxon>Eukaryota</taxon>
        <taxon>Metazoa</taxon>
        <taxon>Echinodermata</taxon>
        <taxon>Eleutherozoa</taxon>
        <taxon>Asterozoa</taxon>
        <taxon>Asteroidea</taxon>
        <taxon>Valvatacea</taxon>
        <taxon>Valvatida</taxon>
        <taxon>Asterinidae</taxon>
        <taxon>Patiria</taxon>
    </lineage>
</organism>
<dbReference type="PANTHER" id="PTHR15437">
    <property type="entry name" value="TRANSCRIPTION TERMINATION FACTOR, MITOCHONDRIAL"/>
    <property type="match status" value="1"/>
</dbReference>
<protein>
    <recommendedName>
        <fullName evidence="5">Mitochondrial transcription termination factor</fullName>
    </recommendedName>
</protein>
<dbReference type="InterPro" id="IPR038538">
    <property type="entry name" value="MTERF_sf"/>
</dbReference>
<dbReference type="GO" id="GO:0005759">
    <property type="term" value="C:mitochondrial matrix"/>
    <property type="evidence" value="ECO:0007669"/>
    <property type="project" value="TreeGrafter"/>
</dbReference>
<evidence type="ECO:0000313" key="3">
    <source>
        <dbReference type="EnsemblMetazoa" id="XP_038076032.1"/>
    </source>
</evidence>
<evidence type="ECO:0000313" key="4">
    <source>
        <dbReference type="Proteomes" id="UP000887568"/>
    </source>
</evidence>
<keyword evidence="4" id="KW-1185">Reference proteome</keyword>
<dbReference type="OMA" id="VVIRCPA"/>
<accession>A0A914BKP1</accession>
<dbReference type="GO" id="GO:0003676">
    <property type="term" value="F:nucleic acid binding"/>
    <property type="evidence" value="ECO:0007669"/>
    <property type="project" value="InterPro"/>
</dbReference>
<dbReference type="Pfam" id="PF02536">
    <property type="entry name" value="mTERF"/>
    <property type="match status" value="1"/>
</dbReference>
<reference evidence="3" key="1">
    <citation type="submission" date="2022-11" db="UniProtKB">
        <authorList>
            <consortium name="EnsemblMetazoa"/>
        </authorList>
    </citation>
    <scope>IDENTIFICATION</scope>
</reference>
<name>A0A914BKP1_PATMI</name>
<sequence length="425" mass="49061">MLATSLRVPVFRFCVKDVTRCLHSHKRILKAIHGSLLGIRTVSRCTASSCTIPVGSGREFGMLEKYTQLRFRVLCSDANATVKEPRGRKVTVPNVETKQYLTSIGLDCDIIQEGQPMVLLEDVTKVRNHVTFLQNLNLSDEEVVAILKKTPELLKVNTASIQEHIRYLQDLELEGLLILNIMQRVPRFFTSPLSRIESNVEYIQSLSLTNKNMRILLKYFPSLFYRRKNGVQYAGECLQRILLEHDPNCNPQASLKYMIRTDPLLFGRTVGEIEHRVTHLISLGFDGISLAKIIRFCPSVLRIGTEFITERLLLVQKCLSLTREQSLDIVMRLPKILHASDHTLETKVDYLFKRGYTAADIFRNPRVFNTGLERMASRLDKLAELKFRPKSLSFMQRTDEWFENYLQEIKHRQEEMVEKSKQSSE</sequence>
<dbReference type="EnsemblMetazoa" id="XM_038220103.1">
    <property type="protein sequence ID" value="XP_038076031.1"/>
    <property type="gene ID" value="LOC119744253"/>
</dbReference>
<dbReference type="PANTHER" id="PTHR15437:SF6">
    <property type="entry name" value="TRANSCRIPTION TERMINATION FACTOR, MITOCHONDRIAL"/>
    <property type="match status" value="1"/>
</dbReference>
<dbReference type="Gene3D" id="1.25.70.10">
    <property type="entry name" value="Transcription termination factor 3, mitochondrial"/>
    <property type="match status" value="2"/>
</dbReference>
<dbReference type="InterPro" id="IPR003690">
    <property type="entry name" value="MTERF"/>
</dbReference>
<proteinExistence type="inferred from homology"/>
<evidence type="ECO:0000256" key="1">
    <source>
        <dbReference type="ARBA" id="ARBA00007692"/>
    </source>
</evidence>
<dbReference type="EnsemblMetazoa" id="XM_038220104.1">
    <property type="protein sequence ID" value="XP_038076032.1"/>
    <property type="gene ID" value="LOC119744253"/>
</dbReference>
<evidence type="ECO:0008006" key="5">
    <source>
        <dbReference type="Google" id="ProtNLM"/>
    </source>
</evidence>
<comment type="similarity">
    <text evidence="1">Belongs to the mTERF family.</text>
</comment>
<dbReference type="SMART" id="SM00733">
    <property type="entry name" value="Mterf"/>
    <property type="match status" value="7"/>
</dbReference>
<dbReference type="GO" id="GO:0006393">
    <property type="term" value="P:termination of mitochondrial transcription"/>
    <property type="evidence" value="ECO:0007669"/>
    <property type="project" value="TreeGrafter"/>
</dbReference>
<dbReference type="OrthoDB" id="637682at2759"/>